<dbReference type="PANTHER" id="PTHR31225:SF186">
    <property type="entry name" value="TAU-CADINOL SYNTHASE"/>
    <property type="match status" value="1"/>
</dbReference>
<dbReference type="InterPro" id="IPR034741">
    <property type="entry name" value="Terpene_cyclase-like_1_C"/>
</dbReference>
<name>A0A7L5BC71_ORYSA</name>
<dbReference type="SFLD" id="SFLDG01019">
    <property type="entry name" value="Terpene_Cyclase_Like_1_C_Termi"/>
    <property type="match status" value="1"/>
</dbReference>
<dbReference type="InterPro" id="IPR008949">
    <property type="entry name" value="Isoprenoid_synthase_dom_sf"/>
</dbReference>
<dbReference type="SUPFAM" id="SSF48239">
    <property type="entry name" value="Terpenoid cyclases/Protein prenyltransferases"/>
    <property type="match status" value="1"/>
</dbReference>
<dbReference type="Pfam" id="PF03936">
    <property type="entry name" value="Terpene_synth_C"/>
    <property type="match status" value="1"/>
</dbReference>
<feature type="signal peptide" evidence="4">
    <location>
        <begin position="1"/>
        <end position="22"/>
    </location>
</feature>
<evidence type="ECO:0000256" key="1">
    <source>
        <dbReference type="ARBA" id="ARBA00001936"/>
    </source>
</evidence>
<feature type="domain" description="Terpene synthase N-terminal" evidence="5">
    <location>
        <begin position="71"/>
        <end position="243"/>
    </location>
</feature>
<dbReference type="GO" id="GO:0050449">
    <property type="term" value="F:casbene synthase activity"/>
    <property type="evidence" value="ECO:0007669"/>
    <property type="project" value="UniProtKB-EC"/>
</dbReference>
<feature type="chain" id="PRO_5029481474" evidence="4">
    <location>
        <begin position="23"/>
        <end position="601"/>
    </location>
</feature>
<organism evidence="7">
    <name type="scientific">Oryza sativa</name>
    <name type="common">Rice</name>
    <dbReference type="NCBI Taxonomy" id="4530"/>
    <lineage>
        <taxon>Eukaryota</taxon>
        <taxon>Viridiplantae</taxon>
        <taxon>Streptophyta</taxon>
        <taxon>Embryophyta</taxon>
        <taxon>Tracheophyta</taxon>
        <taxon>Spermatophyta</taxon>
        <taxon>Magnoliopsida</taxon>
        <taxon>Liliopsida</taxon>
        <taxon>Poales</taxon>
        <taxon>Poaceae</taxon>
        <taxon>BOP clade</taxon>
        <taxon>Oryzoideae</taxon>
        <taxon>Oryzeae</taxon>
        <taxon>Oryzinae</taxon>
        <taxon>Oryza</taxon>
    </lineage>
</organism>
<dbReference type="Pfam" id="PF01397">
    <property type="entry name" value="Terpene_synth"/>
    <property type="match status" value="1"/>
</dbReference>
<evidence type="ECO:0000256" key="2">
    <source>
        <dbReference type="ARBA" id="ARBA00001946"/>
    </source>
</evidence>
<dbReference type="Gene3D" id="1.10.600.10">
    <property type="entry name" value="Farnesyl Diphosphate Synthase"/>
    <property type="match status" value="1"/>
</dbReference>
<dbReference type="InterPro" id="IPR001906">
    <property type="entry name" value="Terpene_synth_N"/>
</dbReference>
<dbReference type="SFLD" id="SFLDS00005">
    <property type="entry name" value="Isoprenoid_Synthase_Type_I"/>
    <property type="match status" value="1"/>
</dbReference>
<keyword evidence="3" id="KW-0479">Metal-binding</keyword>
<dbReference type="SUPFAM" id="SSF48576">
    <property type="entry name" value="Terpenoid synthases"/>
    <property type="match status" value="1"/>
</dbReference>
<dbReference type="GO" id="GO:0000287">
    <property type="term" value="F:magnesium ion binding"/>
    <property type="evidence" value="ECO:0007669"/>
    <property type="project" value="InterPro"/>
</dbReference>
<dbReference type="InterPro" id="IPR050148">
    <property type="entry name" value="Terpene_synthase-like"/>
</dbReference>
<keyword evidence="7" id="KW-0456">Lyase</keyword>
<comment type="cofactor">
    <cofactor evidence="1">
        <name>Mn(2+)</name>
        <dbReference type="ChEBI" id="CHEBI:29035"/>
    </cofactor>
</comment>
<dbReference type="AlphaFoldDB" id="A0A7L5BC71"/>
<evidence type="ECO:0000313" key="7">
    <source>
        <dbReference type="EMBL" id="QHW04087.1"/>
    </source>
</evidence>
<evidence type="ECO:0000256" key="3">
    <source>
        <dbReference type="ARBA" id="ARBA00022723"/>
    </source>
</evidence>
<dbReference type="CDD" id="cd00684">
    <property type="entry name" value="Terpene_cyclase_plant_C1"/>
    <property type="match status" value="1"/>
</dbReference>
<keyword evidence="4" id="KW-0732">Signal</keyword>
<dbReference type="InterPro" id="IPR044814">
    <property type="entry name" value="Terpene_cyclase_plant_C1"/>
</dbReference>
<accession>A0A7L5BC71</accession>
<dbReference type="InterPro" id="IPR005630">
    <property type="entry name" value="Terpene_synthase_metal-bd"/>
</dbReference>
<feature type="domain" description="Terpene synthase metal-binding" evidence="6">
    <location>
        <begin position="303"/>
        <end position="538"/>
    </location>
</feature>
<dbReference type="EC" id="4.2.3.8" evidence="7"/>
<reference evidence="7" key="1">
    <citation type="submission" date="2019-12" db="EMBL/GenBank/DDBJ databases">
        <title>Selection of a subspecies-specific diterpene gene cluster implicated in rice disease resistance.</title>
        <authorList>
            <person name="Zhan C."/>
        </authorList>
    </citation>
    <scope>NUCLEOTIDE SEQUENCE</scope>
</reference>
<evidence type="ECO:0000259" key="5">
    <source>
        <dbReference type="Pfam" id="PF01397"/>
    </source>
</evidence>
<dbReference type="InterPro" id="IPR008930">
    <property type="entry name" value="Terpenoid_cyclase/PrenylTrfase"/>
</dbReference>
<evidence type="ECO:0000256" key="4">
    <source>
        <dbReference type="SAM" id="SignalP"/>
    </source>
</evidence>
<dbReference type="Gene3D" id="1.50.10.130">
    <property type="entry name" value="Terpene synthase, N-terminal domain"/>
    <property type="match status" value="1"/>
</dbReference>
<dbReference type="PANTHER" id="PTHR31225">
    <property type="entry name" value="OS04G0344100 PROTEIN-RELATED"/>
    <property type="match status" value="1"/>
</dbReference>
<evidence type="ECO:0000259" key="6">
    <source>
        <dbReference type="Pfam" id="PF03936"/>
    </source>
</evidence>
<sequence length="601" mass="68876">MVSSIGMKSHVAFLSLVPVSTAAPAPAAAARRRPPSSSHAAARPVRCMCSSTATSPSPDAKMAPAFHPAIFGDFFINNVQPSPKESDEWMEERVDQLVEEVGRMLEVCKDDVVKQMNLVDVLQRLGIDHHFEEQIDTILKNIHRAEFNSSDLYEVALRFRLLRKQGYWVSPDEFNKFKAEDGSFSSDDITNDPKGLLSLYNAAHLLTHNEKALEEAILFARHHLQLLRGNLAYPLDEQVTRALEIPLPRTMKRVEVLNYIFEYSAEEKMFNPSILELAVLDFNILQKVHQNELKEICQWWENLSSDIRLDYVRERVVECYFCAYAAYYEKEHARARMIFAKRCMLFSLLDDTYDVRATLEEARKFNDALQRWDKSDVSLLPEDLKRFFLSIISNFREFEDELEPHEKYRNSYNIKAFQILSSNFLQEAEWFHQNYIPCFTDHVTVSLQTGGAIELPVSLIVGMGDIATKEVLDWALANPDAGRAFAEVARFMDDLAASHSGRDKMDVASTVECYMNEHGVTREVAEAKIAGMAEDGWKSMNQIRFKHRAFLPFVQRIANLCMSATLLYHGKKNGFSNSLELKDMFESHFVNPIPLNHIDYD</sequence>
<dbReference type="EMBL" id="MN833254">
    <property type="protein sequence ID" value="QHW04087.1"/>
    <property type="molecule type" value="mRNA"/>
</dbReference>
<dbReference type="GO" id="GO:0016102">
    <property type="term" value="P:diterpenoid biosynthetic process"/>
    <property type="evidence" value="ECO:0007669"/>
    <property type="project" value="InterPro"/>
</dbReference>
<comment type="cofactor">
    <cofactor evidence="2">
        <name>Mg(2+)</name>
        <dbReference type="ChEBI" id="CHEBI:18420"/>
    </cofactor>
</comment>
<protein>
    <submittedName>
        <fullName evidence="7">TPS28</fullName>
        <ecNumber evidence="7">4.2.3.8</ecNumber>
    </submittedName>
</protein>
<proteinExistence type="evidence at transcript level"/>
<dbReference type="InterPro" id="IPR036965">
    <property type="entry name" value="Terpene_synth_N_sf"/>
</dbReference>